<feature type="modified residue" description="N6-(pyridoxal phosphate)lysine" evidence="7">
    <location>
        <position position="286"/>
    </location>
</feature>
<comment type="cofactor">
    <cofactor evidence="1 8">
        <name>pyridoxal 5'-phosphate</name>
        <dbReference type="ChEBI" id="CHEBI:597326"/>
    </cofactor>
</comment>
<accession>S9VP05</accession>
<dbReference type="CDD" id="cd00614">
    <property type="entry name" value="CGS_like"/>
    <property type="match status" value="1"/>
</dbReference>
<dbReference type="Pfam" id="PF01053">
    <property type="entry name" value="Cys_Met_Meta_PP"/>
    <property type="match status" value="1"/>
</dbReference>
<dbReference type="InterPro" id="IPR000277">
    <property type="entry name" value="Cys/Met-Metab_PyrdxlP-dep_enz"/>
</dbReference>
<comment type="caution">
    <text evidence="10">The sequence shown here is derived from an EMBL/GenBank/DDBJ whole genome shotgun (WGS) entry which is preliminary data.</text>
</comment>
<dbReference type="InterPro" id="IPR015421">
    <property type="entry name" value="PyrdxlP-dep_Trfase_major"/>
</dbReference>
<dbReference type="EMBL" id="ATMH01004120">
    <property type="protein sequence ID" value="EPY30330.1"/>
    <property type="molecule type" value="Genomic_DNA"/>
</dbReference>
<comment type="catalytic activity">
    <reaction evidence="5">
        <text>O-phospho-L-homoserine + L-cysteine = L,L-cystathionine + phosphate</text>
        <dbReference type="Rhea" id="RHEA:80891"/>
        <dbReference type="ChEBI" id="CHEBI:35235"/>
        <dbReference type="ChEBI" id="CHEBI:43474"/>
        <dbReference type="ChEBI" id="CHEBI:57590"/>
        <dbReference type="ChEBI" id="CHEBI:58161"/>
        <dbReference type="EC" id="2.5.1.160"/>
    </reaction>
</comment>
<evidence type="ECO:0000256" key="3">
    <source>
        <dbReference type="ARBA" id="ARBA00060510"/>
    </source>
</evidence>
<evidence type="ECO:0000256" key="8">
    <source>
        <dbReference type="RuleBase" id="RU362118"/>
    </source>
</evidence>
<protein>
    <recommendedName>
        <fullName evidence="6">plant cystathionine gamma-synthase</fullName>
        <ecNumber evidence="6">2.5.1.160</ecNumber>
    </recommendedName>
</protein>
<dbReference type="Proteomes" id="UP000015354">
    <property type="component" value="Unassembled WGS sequence"/>
</dbReference>
<dbReference type="FunFam" id="3.90.1150.10:FF:000033">
    <property type="entry name" value="Cystathionine gamma-synthase"/>
    <property type="match status" value="1"/>
</dbReference>
<feature type="transmembrane region" description="Helical" evidence="9">
    <location>
        <begin position="38"/>
        <end position="58"/>
    </location>
</feature>
<evidence type="ECO:0000256" key="6">
    <source>
        <dbReference type="ARBA" id="ARBA00093596"/>
    </source>
</evidence>
<dbReference type="OrthoDB" id="3512640at2759"/>
<dbReference type="Gene3D" id="3.90.1150.10">
    <property type="entry name" value="Aspartate Aminotransferase, domain 1"/>
    <property type="match status" value="1"/>
</dbReference>
<keyword evidence="9" id="KW-0472">Membrane</keyword>
<organism evidence="10 12">
    <name type="scientific">Strigomonas culicis</name>
    <dbReference type="NCBI Taxonomy" id="28005"/>
    <lineage>
        <taxon>Eukaryota</taxon>
        <taxon>Discoba</taxon>
        <taxon>Euglenozoa</taxon>
        <taxon>Kinetoplastea</taxon>
        <taxon>Metakinetoplastina</taxon>
        <taxon>Trypanosomatida</taxon>
        <taxon>Trypanosomatidae</taxon>
        <taxon>Strigomonadinae</taxon>
        <taxon>Strigomonas</taxon>
    </lineage>
</organism>
<evidence type="ECO:0000256" key="1">
    <source>
        <dbReference type="ARBA" id="ARBA00001933"/>
    </source>
</evidence>
<dbReference type="EMBL" id="ATMH01006873">
    <property type="protein sequence ID" value="EPY25040.1"/>
    <property type="molecule type" value="Genomic_DNA"/>
</dbReference>
<evidence type="ECO:0000313" key="11">
    <source>
        <dbReference type="EMBL" id="EPY30330.1"/>
    </source>
</evidence>
<reference evidence="10" key="2">
    <citation type="submission" date="2013-03" db="EMBL/GenBank/DDBJ databases">
        <authorList>
            <person name="Motta M.C.M."/>
            <person name="Martins A.C.A."/>
            <person name="Preta C.M.C.C."/>
            <person name="Silva R."/>
            <person name="de Souza S.S."/>
            <person name="Klein C.C."/>
            <person name="de Almeida L.G.P."/>
            <person name="Cunha O.L."/>
            <person name="Colabardini A.C."/>
            <person name="Lima B.A."/>
            <person name="Machado C.R."/>
            <person name="Soares C.M.A."/>
            <person name="de Menezes C.B.A."/>
            <person name="Bartolomeu D.C."/>
            <person name="Grisard E.C."/>
            <person name="Fantinatti-Garboggini F."/>
            <person name="Rodrigues-Luiz G.F."/>
            <person name="Wagner G."/>
            <person name="Goldman G.H."/>
            <person name="Fietto J.L.R."/>
            <person name="Ciapina L.P."/>
            <person name="Brocchi M."/>
            <person name="Elias M.C."/>
            <person name="Goldman M.H.S."/>
            <person name="Sagot M.-F."/>
            <person name="Pereira M."/>
            <person name="Stoco P.H."/>
            <person name="Teixeira S.M.R."/>
            <person name="de Mendonca-Neto R.P."/>
            <person name="Maciel T.E.F."/>
            <person name="Mendes T.A.O."/>
            <person name="Urmenyi T.P."/>
            <person name="Teixeira M.M.G."/>
            <person name="de Camargo E.F.P."/>
            <person name="de Sousa W."/>
            <person name="Schenkman S."/>
            <person name="de Vasconcelos A.T.R."/>
        </authorList>
    </citation>
    <scope>NUCLEOTIDE SEQUENCE</scope>
</reference>
<dbReference type="PANTHER" id="PTHR11808">
    <property type="entry name" value="TRANS-SULFURATION ENZYME FAMILY MEMBER"/>
    <property type="match status" value="1"/>
</dbReference>
<evidence type="ECO:0000256" key="2">
    <source>
        <dbReference type="ARBA" id="ARBA00022898"/>
    </source>
</evidence>
<evidence type="ECO:0000256" key="4">
    <source>
        <dbReference type="ARBA" id="ARBA00093222"/>
    </source>
</evidence>
<dbReference type="AlphaFoldDB" id="S9VP05"/>
<keyword evidence="12" id="KW-1185">Reference proteome</keyword>
<dbReference type="EC" id="2.5.1.160" evidence="6"/>
<keyword evidence="2 7" id="KW-0663">Pyridoxal phosphate</keyword>
<evidence type="ECO:0000256" key="5">
    <source>
        <dbReference type="ARBA" id="ARBA00093261"/>
    </source>
</evidence>
<dbReference type="GO" id="GO:0016846">
    <property type="term" value="F:carbon-sulfur lyase activity"/>
    <property type="evidence" value="ECO:0007669"/>
    <property type="project" value="TreeGrafter"/>
</dbReference>
<dbReference type="GO" id="GO:0019346">
    <property type="term" value="P:transsulfuration"/>
    <property type="evidence" value="ECO:0007669"/>
    <property type="project" value="InterPro"/>
</dbReference>
<gene>
    <name evidence="11" type="ORF">STCU_04120</name>
    <name evidence="10" type="ORF">STCU_06873</name>
</gene>
<dbReference type="Gene3D" id="3.40.640.10">
    <property type="entry name" value="Type I PLP-dependent aspartate aminotransferase-like (Major domain)"/>
    <property type="match status" value="1"/>
</dbReference>
<dbReference type="InterPro" id="IPR015424">
    <property type="entry name" value="PyrdxlP-dep_Trfase"/>
</dbReference>
<comment type="catalytic activity">
    <reaction evidence="4">
        <text>O-succinyl-L-homoserine + L-cysteine = L,L-cystathionine + succinate + H(+)</text>
        <dbReference type="Rhea" id="RHEA:20397"/>
        <dbReference type="ChEBI" id="CHEBI:15378"/>
        <dbReference type="ChEBI" id="CHEBI:30031"/>
        <dbReference type="ChEBI" id="CHEBI:35235"/>
        <dbReference type="ChEBI" id="CHEBI:57661"/>
        <dbReference type="ChEBI" id="CHEBI:58161"/>
    </reaction>
</comment>
<reference evidence="10 12" key="1">
    <citation type="journal article" date="2013" name="PLoS ONE">
        <title>Predicting the Proteins of Angomonas deanei, Strigomonas culicis and Their Respective Endosymbionts Reveals New Aspects of the Trypanosomatidae Family.</title>
        <authorList>
            <person name="Motta M.C."/>
            <person name="Martins A.C."/>
            <person name="de Souza S.S."/>
            <person name="Catta-Preta C.M."/>
            <person name="Silva R."/>
            <person name="Klein C.C."/>
            <person name="de Almeida L.G."/>
            <person name="de Lima Cunha O."/>
            <person name="Ciapina L.P."/>
            <person name="Brocchi M."/>
            <person name="Colabardini A.C."/>
            <person name="de Araujo Lima B."/>
            <person name="Machado C.R."/>
            <person name="de Almeida Soares C.M."/>
            <person name="Probst C.M."/>
            <person name="de Menezes C.B."/>
            <person name="Thompson C.E."/>
            <person name="Bartholomeu D.C."/>
            <person name="Gradia D.F."/>
            <person name="Pavoni D.P."/>
            <person name="Grisard E.C."/>
            <person name="Fantinatti-Garboggini F."/>
            <person name="Marchini F.K."/>
            <person name="Rodrigues-Luiz G.F."/>
            <person name="Wagner G."/>
            <person name="Goldman G.H."/>
            <person name="Fietto J.L."/>
            <person name="Elias M.C."/>
            <person name="Goldman M.H."/>
            <person name="Sagot M.F."/>
            <person name="Pereira M."/>
            <person name="Stoco P.H."/>
            <person name="de Mendonca-Neto R.P."/>
            <person name="Teixeira S.M."/>
            <person name="Maciel T.E."/>
            <person name="de Oliveira Mendes T.A."/>
            <person name="Urmenyi T.P."/>
            <person name="de Souza W."/>
            <person name="Schenkman S."/>
            <person name="de Vasconcelos A.T."/>
        </authorList>
    </citation>
    <scope>NUCLEOTIDE SEQUENCE [LARGE SCALE GENOMIC DNA]</scope>
</reference>
<keyword evidence="9" id="KW-1133">Transmembrane helix</keyword>
<feature type="transmembrane region" description="Helical" evidence="9">
    <location>
        <begin position="12"/>
        <end position="32"/>
    </location>
</feature>
<sequence length="474" mass="52516">MYTYVNRYRLTHLFTYLSLPLSLVLLVWYFFFNFKESYQLVFTSSFLFVCFPALFFSLPSPIPAFNMSAHQHLVSDATVGSGAWLPEAQGFDTLQVHGGVRPDPVTGAILTPLYQSTTFVQESIDKYQQRGYSYTRSANPTVKVLEERLCALENGAYATAYSTGMAATTTAISAYMSQGDHAIVTDCSYGGTNRACRLFFTRMGMEFTFVDMRDVKNVEAAIKPNTKLVISESPANPTLTLIDIQALSTLCRAKNIIHMCDNTFATALIMRPLDHDCDVTLISTTKYVDGHDMTVGGALVTKSKELDDKVRYVQNILGNAMSPYVAYLQLQTSKTMSLRVTKQSESAQKIAEFLEKHSAVETVHYPGLASFPQKALADRQHRNHLHGGMLWFEVKGGTAAGRKLMDTVPRPWSLCENLGACESIITCPSVMTHANMTTEDRLKVGITDGFVRVSVGVEDAEDLIRALKVALDAL</sequence>
<comment type="similarity">
    <text evidence="8">Belongs to the trans-sulfuration enzymes family.</text>
</comment>
<dbReference type="GO" id="GO:0009086">
    <property type="term" value="P:methionine biosynthetic process"/>
    <property type="evidence" value="ECO:0007669"/>
    <property type="project" value="UniProtKB-ARBA"/>
</dbReference>
<dbReference type="SUPFAM" id="SSF53383">
    <property type="entry name" value="PLP-dependent transferases"/>
    <property type="match status" value="1"/>
</dbReference>
<evidence type="ECO:0000256" key="7">
    <source>
        <dbReference type="PIRSR" id="PIRSR001434-2"/>
    </source>
</evidence>
<name>S9VP05_9TRYP</name>
<keyword evidence="9" id="KW-0812">Transmembrane</keyword>
<dbReference type="GO" id="GO:0005737">
    <property type="term" value="C:cytoplasm"/>
    <property type="evidence" value="ECO:0007669"/>
    <property type="project" value="TreeGrafter"/>
</dbReference>
<dbReference type="PIRSF" id="PIRSF001434">
    <property type="entry name" value="CGS"/>
    <property type="match status" value="1"/>
</dbReference>
<dbReference type="InterPro" id="IPR015422">
    <property type="entry name" value="PyrdxlP-dep_Trfase_small"/>
</dbReference>
<dbReference type="GO" id="GO:0030170">
    <property type="term" value="F:pyridoxal phosphate binding"/>
    <property type="evidence" value="ECO:0007669"/>
    <property type="project" value="InterPro"/>
</dbReference>
<proteinExistence type="inferred from homology"/>
<evidence type="ECO:0000313" key="12">
    <source>
        <dbReference type="Proteomes" id="UP000015354"/>
    </source>
</evidence>
<evidence type="ECO:0000313" key="10">
    <source>
        <dbReference type="EMBL" id="EPY25040.1"/>
    </source>
</evidence>
<evidence type="ECO:0000256" key="9">
    <source>
        <dbReference type="SAM" id="Phobius"/>
    </source>
</evidence>
<dbReference type="PANTHER" id="PTHR11808:SF80">
    <property type="entry name" value="CYSTATHIONINE GAMMA-LYASE"/>
    <property type="match status" value="1"/>
</dbReference>
<dbReference type="FunFam" id="3.40.640.10:FF:000046">
    <property type="entry name" value="Cystathionine gamma-lyase"/>
    <property type="match status" value="1"/>
</dbReference>
<comment type="pathway">
    <text evidence="3">Amino-acid biosynthesis; L-methionine biosynthesis via de novo pathway; L-cystathionine from O-succinyl-L-homoserine: step 1/1.</text>
</comment>